<organism evidence="3 4">
    <name type="scientific">Paractinoplanes brasiliensis</name>
    <dbReference type="NCBI Taxonomy" id="52695"/>
    <lineage>
        <taxon>Bacteria</taxon>
        <taxon>Bacillati</taxon>
        <taxon>Actinomycetota</taxon>
        <taxon>Actinomycetes</taxon>
        <taxon>Micromonosporales</taxon>
        <taxon>Micromonosporaceae</taxon>
        <taxon>Paractinoplanes</taxon>
    </lineage>
</organism>
<name>A0A4R6J8G0_9ACTN</name>
<dbReference type="PANTHER" id="PTHR43566">
    <property type="entry name" value="CONSERVED PROTEIN"/>
    <property type="match status" value="1"/>
</dbReference>
<evidence type="ECO:0000313" key="4">
    <source>
        <dbReference type="Proteomes" id="UP000294901"/>
    </source>
</evidence>
<dbReference type="EMBL" id="SNWR01000002">
    <property type="protein sequence ID" value="TDO31171.1"/>
    <property type="molecule type" value="Genomic_DNA"/>
</dbReference>
<keyword evidence="4" id="KW-1185">Reference proteome</keyword>
<dbReference type="Pfam" id="PF13173">
    <property type="entry name" value="AAA_14"/>
    <property type="match status" value="1"/>
</dbReference>
<evidence type="ECO:0008006" key="5">
    <source>
        <dbReference type="Google" id="ProtNLM"/>
    </source>
</evidence>
<feature type="domain" description="AAA" evidence="1">
    <location>
        <begin position="24"/>
        <end position="141"/>
    </location>
</feature>
<sequence>MDGSLTGIAPRQLTAVLARRLTEEPALVLNGPRTVGKSTLLHALAERFERSVIDCDDPATRAAVRADPGRFVSGPGPILIDEYQHVPDLLSAIKAELNRDLSPGRYVLAGSTRYTTLPEAGQALTGRVDILDVLPLTQAEIDGAGGDPLVHRLLDGVDVSLGTTPSTTTRADYARRITSGGMPVALRRPSGRSRSRWFANYLDLVIERDVLELSRVRQREMLPRLLRVLGSRSGQVLNITGAASAVGMEKSSAENYLKLLEAVFLVLRLPAWGTTLGSRVARQPKVHLIDSGVMAWLLALTPEKIATNDPAALTEYGHLVETFAVGEILRQVSWSDAPVAVGHFRTSEGHEVDLVLERDDGMVFAFEIKAGTRVEQPDLAGIKALRARLGKRLATAVVLYTGALSYRFDDGTLVLPLDSLWSAVA</sequence>
<gene>
    <name evidence="3" type="ORF">C8E87_6582</name>
</gene>
<proteinExistence type="predicted"/>
<evidence type="ECO:0000259" key="2">
    <source>
        <dbReference type="Pfam" id="PF13635"/>
    </source>
</evidence>
<feature type="domain" description="DUF4143" evidence="2">
    <location>
        <begin position="207"/>
        <end position="371"/>
    </location>
</feature>
<dbReference type="OrthoDB" id="128089at2"/>
<dbReference type="AlphaFoldDB" id="A0A4R6J8G0"/>
<reference evidence="3 4" key="1">
    <citation type="submission" date="2019-03" db="EMBL/GenBank/DDBJ databases">
        <title>Sequencing the genomes of 1000 actinobacteria strains.</title>
        <authorList>
            <person name="Klenk H.-P."/>
        </authorList>
    </citation>
    <scope>NUCLEOTIDE SEQUENCE [LARGE SCALE GENOMIC DNA]</scope>
    <source>
        <strain evidence="3 4">DSM 43805</strain>
    </source>
</reference>
<dbReference type="InterPro" id="IPR025420">
    <property type="entry name" value="DUF4143"/>
</dbReference>
<accession>A0A4R6J8G0</accession>
<dbReference type="Proteomes" id="UP000294901">
    <property type="component" value="Unassembled WGS sequence"/>
</dbReference>
<evidence type="ECO:0000259" key="1">
    <source>
        <dbReference type="Pfam" id="PF13173"/>
    </source>
</evidence>
<dbReference type="InterPro" id="IPR027417">
    <property type="entry name" value="P-loop_NTPase"/>
</dbReference>
<dbReference type="PANTHER" id="PTHR43566:SF2">
    <property type="entry name" value="DUF4143 DOMAIN-CONTAINING PROTEIN"/>
    <property type="match status" value="1"/>
</dbReference>
<comment type="caution">
    <text evidence="3">The sequence shown here is derived from an EMBL/GenBank/DDBJ whole genome shotgun (WGS) entry which is preliminary data.</text>
</comment>
<dbReference type="InterPro" id="IPR041682">
    <property type="entry name" value="AAA_14"/>
</dbReference>
<dbReference type="Pfam" id="PF13635">
    <property type="entry name" value="DUF4143"/>
    <property type="match status" value="1"/>
</dbReference>
<evidence type="ECO:0000313" key="3">
    <source>
        <dbReference type="EMBL" id="TDO31171.1"/>
    </source>
</evidence>
<protein>
    <recommendedName>
        <fullName evidence="5">AAA+ ATPase domain-containing protein</fullName>
    </recommendedName>
</protein>
<dbReference type="SUPFAM" id="SSF52540">
    <property type="entry name" value="P-loop containing nucleoside triphosphate hydrolases"/>
    <property type="match status" value="1"/>
</dbReference>